<dbReference type="Proteomes" id="UP000499080">
    <property type="component" value="Unassembled WGS sequence"/>
</dbReference>
<evidence type="ECO:0000313" key="1">
    <source>
        <dbReference type="EMBL" id="GBM62810.1"/>
    </source>
</evidence>
<proteinExistence type="predicted"/>
<comment type="caution">
    <text evidence="1">The sequence shown here is derived from an EMBL/GenBank/DDBJ whole genome shotgun (WGS) entry which is preliminary data.</text>
</comment>
<dbReference type="AlphaFoldDB" id="A0A4Y2HBZ4"/>
<gene>
    <name evidence="1" type="ORF">AVEN_168422_1</name>
</gene>
<dbReference type="EMBL" id="BGPR01102355">
    <property type="protein sequence ID" value="GBM62810.1"/>
    <property type="molecule type" value="Genomic_DNA"/>
</dbReference>
<organism evidence="1 2">
    <name type="scientific">Araneus ventricosus</name>
    <name type="common">Orbweaver spider</name>
    <name type="synonym">Epeira ventricosa</name>
    <dbReference type="NCBI Taxonomy" id="182803"/>
    <lineage>
        <taxon>Eukaryota</taxon>
        <taxon>Metazoa</taxon>
        <taxon>Ecdysozoa</taxon>
        <taxon>Arthropoda</taxon>
        <taxon>Chelicerata</taxon>
        <taxon>Arachnida</taxon>
        <taxon>Araneae</taxon>
        <taxon>Araneomorphae</taxon>
        <taxon>Entelegynae</taxon>
        <taxon>Araneoidea</taxon>
        <taxon>Araneidae</taxon>
        <taxon>Araneus</taxon>
    </lineage>
</organism>
<name>A0A4Y2HBZ4_ARAVE</name>
<feature type="non-terminal residue" evidence="1">
    <location>
        <position position="1"/>
    </location>
</feature>
<sequence length="74" mass="8235">LLNEQNFLGYAPPDETFKCEPPVVHAALWDIQVRTTGGTNSLMGRLSASHRWYEQPDGASKCKPPVVRAALWVI</sequence>
<reference evidence="1 2" key="1">
    <citation type="journal article" date="2019" name="Sci. Rep.">
        <title>Orb-weaving spider Araneus ventricosus genome elucidates the spidroin gene catalogue.</title>
        <authorList>
            <person name="Kono N."/>
            <person name="Nakamura H."/>
            <person name="Ohtoshi R."/>
            <person name="Moran D.A.P."/>
            <person name="Shinohara A."/>
            <person name="Yoshida Y."/>
            <person name="Fujiwara M."/>
            <person name="Mori M."/>
            <person name="Tomita M."/>
            <person name="Arakawa K."/>
        </authorList>
    </citation>
    <scope>NUCLEOTIDE SEQUENCE [LARGE SCALE GENOMIC DNA]</scope>
</reference>
<protein>
    <submittedName>
        <fullName evidence="1">Uncharacterized protein</fullName>
    </submittedName>
</protein>
<accession>A0A4Y2HBZ4</accession>
<keyword evidence="2" id="KW-1185">Reference proteome</keyword>
<evidence type="ECO:0000313" key="2">
    <source>
        <dbReference type="Proteomes" id="UP000499080"/>
    </source>
</evidence>